<sequence length="41" mass="4275">MEATTEGRYETQQLALRGLAFAGTDHKARSLGGLRLGPGGS</sequence>
<dbReference type="HOGENOM" id="CLU_3277491_0_0_11"/>
<reference evidence="1 2" key="1">
    <citation type="journal article" date="2014" name="Genome Announc.">
        <title>Draft Genome Sequence of Streptomyces roseochromogenes subsp. oscitans DS 12.976, Producer of the Aminocoumarin Antibiotic Clorobiocin.</title>
        <authorList>
            <person name="Ruckert C."/>
            <person name="Kalinowski J."/>
            <person name="Heide L."/>
            <person name="Apel A.K."/>
        </authorList>
    </citation>
    <scope>NUCLEOTIDE SEQUENCE [LARGE SCALE GENOMIC DNA]</scope>
    <source>
        <strain evidence="1 2">DS 12.976</strain>
    </source>
</reference>
<accession>V6JX26</accession>
<organism evidence="1 2">
    <name type="scientific">Streptomyces roseochromogenus subsp. oscitans DS 12.976</name>
    <dbReference type="NCBI Taxonomy" id="1352936"/>
    <lineage>
        <taxon>Bacteria</taxon>
        <taxon>Bacillati</taxon>
        <taxon>Actinomycetota</taxon>
        <taxon>Actinomycetes</taxon>
        <taxon>Kitasatosporales</taxon>
        <taxon>Streptomycetaceae</taxon>
        <taxon>Streptomyces</taxon>
    </lineage>
</organism>
<dbReference type="EMBL" id="AWQX01000269">
    <property type="protein sequence ID" value="EST24233.1"/>
    <property type="molecule type" value="Genomic_DNA"/>
</dbReference>
<protein>
    <submittedName>
        <fullName evidence="1">Uncharacterized protein</fullName>
    </submittedName>
</protein>
<dbReference type="STRING" id="1352936.M878_31625"/>
<dbReference type="Proteomes" id="UP000017984">
    <property type="component" value="Chromosome"/>
</dbReference>
<dbReference type="AlphaFoldDB" id="V6JX26"/>
<proteinExistence type="predicted"/>
<evidence type="ECO:0000313" key="2">
    <source>
        <dbReference type="Proteomes" id="UP000017984"/>
    </source>
</evidence>
<name>V6JX26_STRRC</name>
<dbReference type="RefSeq" id="WP_023551022.1">
    <property type="nucleotide sequence ID" value="NZ_CM002285.1"/>
</dbReference>
<keyword evidence="2" id="KW-1185">Reference proteome</keyword>
<gene>
    <name evidence="1" type="ORF">M878_31625</name>
</gene>
<comment type="caution">
    <text evidence="1">The sequence shown here is derived from an EMBL/GenBank/DDBJ whole genome shotgun (WGS) entry which is preliminary data.</text>
</comment>
<evidence type="ECO:0000313" key="1">
    <source>
        <dbReference type="EMBL" id="EST24233.1"/>
    </source>
</evidence>
<dbReference type="PATRIC" id="fig|1352936.5.peg.6589"/>